<dbReference type="InterPro" id="IPR050859">
    <property type="entry name" value="Class-I_PLP-dep_aminotransf"/>
</dbReference>
<protein>
    <submittedName>
        <fullName evidence="8">PLP-dependent aminotransferase family protein</fullName>
    </submittedName>
</protein>
<dbReference type="OrthoDB" id="9804020at2"/>
<comment type="cofactor">
    <cofactor evidence="1">
        <name>pyridoxal 5'-phosphate</name>
        <dbReference type="ChEBI" id="CHEBI:597326"/>
    </cofactor>
</comment>
<evidence type="ECO:0000256" key="4">
    <source>
        <dbReference type="ARBA" id="ARBA00022576"/>
    </source>
</evidence>
<comment type="subunit">
    <text evidence="3">Homodimer.</text>
</comment>
<keyword evidence="6" id="KW-0663">Pyridoxal phosphate</keyword>
<evidence type="ECO:0000256" key="6">
    <source>
        <dbReference type="ARBA" id="ARBA00022898"/>
    </source>
</evidence>
<feature type="domain" description="Aminotransferase class I/classII large" evidence="7">
    <location>
        <begin position="52"/>
        <end position="372"/>
    </location>
</feature>
<evidence type="ECO:0000256" key="2">
    <source>
        <dbReference type="ARBA" id="ARBA00007441"/>
    </source>
</evidence>
<dbReference type="InterPro" id="IPR015421">
    <property type="entry name" value="PyrdxlP-dep_Trfase_major"/>
</dbReference>
<keyword evidence="4 8" id="KW-0032">Aminotransferase</keyword>
<dbReference type="Pfam" id="PF00155">
    <property type="entry name" value="Aminotran_1_2"/>
    <property type="match status" value="1"/>
</dbReference>
<dbReference type="InterPro" id="IPR015422">
    <property type="entry name" value="PyrdxlP-dep_Trfase_small"/>
</dbReference>
<comment type="similarity">
    <text evidence="2">Belongs to the class-I pyridoxal-phosphate-dependent aminotransferase family.</text>
</comment>
<gene>
    <name evidence="8" type="ORF">EA797_17985</name>
</gene>
<dbReference type="Proteomes" id="UP000269774">
    <property type="component" value="Unassembled WGS sequence"/>
</dbReference>
<dbReference type="InterPro" id="IPR015424">
    <property type="entry name" value="PyrdxlP-dep_Trfase"/>
</dbReference>
<dbReference type="Gene3D" id="3.40.640.10">
    <property type="entry name" value="Type I PLP-dependent aspartate aminotransferase-like (Major domain)"/>
    <property type="match status" value="1"/>
</dbReference>
<evidence type="ECO:0000259" key="7">
    <source>
        <dbReference type="Pfam" id="PF00155"/>
    </source>
</evidence>
<sequence>MAFSERVDRLKSSLIREILAAAQRPEVMSFAGGLPAESMLPKVDWDQMPASMGQYGMSEGEPALREAIAAEARSLGIDCSDSQVLIVSGSQQTLDLASKLFIDRGTEVLLEAPTYLAALQVFQLFGADCLSIPQESDGPLLDALRQRLEKHHPAFAYLIPTFQNPSAVRYSEEKRDAVAALLDEYNVTLIEDEPYRELVFDDENARPIVSRMHKASWIYTGTVSKTLLPGLRVGYLIATPDLFPYLLRLKQSADLHTNRIGQWQALQWLGSEQYHAHLAELRRFYCLRRDAMQDALTKHFFDLADWQLPQGGLFFWLRLKRPLDTRTLLKPALARDVVFMPGEPFFVDPEQNPGYLRLNFSHVAPDRLDEGIRLLASVVRGAYVVEAA</sequence>
<dbReference type="Gene3D" id="3.90.1150.10">
    <property type="entry name" value="Aspartate Aminotransferase, domain 1"/>
    <property type="match status" value="1"/>
</dbReference>
<dbReference type="EMBL" id="RFFM01000005">
    <property type="protein sequence ID" value="RMH88550.1"/>
    <property type="molecule type" value="Genomic_DNA"/>
</dbReference>
<keyword evidence="9" id="KW-1185">Reference proteome</keyword>
<evidence type="ECO:0000256" key="1">
    <source>
        <dbReference type="ARBA" id="ARBA00001933"/>
    </source>
</evidence>
<accession>A0A3M2HLQ9</accession>
<comment type="caution">
    <text evidence="8">The sequence shown here is derived from an EMBL/GenBank/DDBJ whole genome shotgun (WGS) entry which is preliminary data.</text>
</comment>
<evidence type="ECO:0000256" key="5">
    <source>
        <dbReference type="ARBA" id="ARBA00022679"/>
    </source>
</evidence>
<dbReference type="CDD" id="cd00609">
    <property type="entry name" value="AAT_like"/>
    <property type="match status" value="1"/>
</dbReference>
<name>A0A3M2HLQ9_9GAMM</name>
<dbReference type="GO" id="GO:0008483">
    <property type="term" value="F:transaminase activity"/>
    <property type="evidence" value="ECO:0007669"/>
    <property type="project" value="UniProtKB-KW"/>
</dbReference>
<evidence type="ECO:0000313" key="9">
    <source>
        <dbReference type="Proteomes" id="UP000269774"/>
    </source>
</evidence>
<dbReference type="GO" id="GO:0030170">
    <property type="term" value="F:pyridoxal phosphate binding"/>
    <property type="evidence" value="ECO:0007669"/>
    <property type="project" value="InterPro"/>
</dbReference>
<dbReference type="InterPro" id="IPR004839">
    <property type="entry name" value="Aminotransferase_I/II_large"/>
</dbReference>
<evidence type="ECO:0000313" key="8">
    <source>
        <dbReference type="EMBL" id="RMH88550.1"/>
    </source>
</evidence>
<organism evidence="8 9">
    <name type="scientific">Stutzerimonas zhaodongensis</name>
    <dbReference type="NCBI Taxonomy" id="1176257"/>
    <lineage>
        <taxon>Bacteria</taxon>
        <taxon>Pseudomonadati</taxon>
        <taxon>Pseudomonadota</taxon>
        <taxon>Gammaproteobacteria</taxon>
        <taxon>Pseudomonadales</taxon>
        <taxon>Pseudomonadaceae</taxon>
        <taxon>Stutzerimonas</taxon>
    </lineage>
</organism>
<reference evidence="8 9" key="1">
    <citation type="submission" date="2018-10" db="EMBL/GenBank/DDBJ databases">
        <title>Pseudomonas zhaodongensis NEAU-ST5-21(T) genome.</title>
        <authorList>
            <person name="Peng J."/>
            <person name="Liu Z.-P."/>
        </authorList>
    </citation>
    <scope>NUCLEOTIDE SEQUENCE [LARGE SCALE GENOMIC DNA]</scope>
    <source>
        <strain evidence="8 9">NEAU-ST5-21</strain>
    </source>
</reference>
<dbReference type="SUPFAM" id="SSF53383">
    <property type="entry name" value="PLP-dependent transferases"/>
    <property type="match status" value="1"/>
</dbReference>
<evidence type="ECO:0000256" key="3">
    <source>
        <dbReference type="ARBA" id="ARBA00011738"/>
    </source>
</evidence>
<dbReference type="AlphaFoldDB" id="A0A3M2HLQ9"/>
<proteinExistence type="inferred from homology"/>
<keyword evidence="5 8" id="KW-0808">Transferase</keyword>
<dbReference type="FunFam" id="3.40.640.10:FF:000053">
    <property type="entry name" value="Aminotransferase, class I"/>
    <property type="match status" value="1"/>
</dbReference>
<dbReference type="PANTHER" id="PTHR42790">
    <property type="entry name" value="AMINOTRANSFERASE"/>
    <property type="match status" value="1"/>
</dbReference>
<dbReference type="PANTHER" id="PTHR42790:SF19">
    <property type="entry name" value="KYNURENINE_ALPHA-AMINOADIPATE AMINOTRANSFERASE, MITOCHONDRIAL"/>
    <property type="match status" value="1"/>
</dbReference>
<dbReference type="GO" id="GO:1901605">
    <property type="term" value="P:alpha-amino acid metabolic process"/>
    <property type="evidence" value="ECO:0007669"/>
    <property type="project" value="TreeGrafter"/>
</dbReference>
<dbReference type="RefSeq" id="WP_122167699.1">
    <property type="nucleotide sequence ID" value="NZ_JAMOIB010000009.1"/>
</dbReference>